<dbReference type="CDD" id="cd17470">
    <property type="entry name" value="T3SS_Flik_C"/>
    <property type="match status" value="1"/>
</dbReference>
<feature type="compositionally biased region" description="Low complexity" evidence="1">
    <location>
        <begin position="377"/>
        <end position="405"/>
    </location>
</feature>
<feature type="compositionally biased region" description="Low complexity" evidence="1">
    <location>
        <begin position="339"/>
        <end position="355"/>
    </location>
</feature>
<dbReference type="Pfam" id="PF02120">
    <property type="entry name" value="Flg_hook"/>
    <property type="match status" value="1"/>
</dbReference>
<feature type="compositionally biased region" description="Low complexity" evidence="1">
    <location>
        <begin position="240"/>
        <end position="261"/>
    </location>
</feature>
<feature type="compositionally biased region" description="Low complexity" evidence="1">
    <location>
        <begin position="292"/>
        <end position="319"/>
    </location>
</feature>
<evidence type="ECO:0000256" key="1">
    <source>
        <dbReference type="SAM" id="MobiDB-lite"/>
    </source>
</evidence>
<feature type="compositionally biased region" description="Low complexity" evidence="1">
    <location>
        <begin position="147"/>
        <end position="158"/>
    </location>
</feature>
<evidence type="ECO:0000259" key="2">
    <source>
        <dbReference type="Pfam" id="PF02120"/>
    </source>
</evidence>
<accession>A0A7W6JEH7</accession>
<feature type="region of interest" description="Disordered" evidence="1">
    <location>
        <begin position="292"/>
        <end position="409"/>
    </location>
</feature>
<feature type="domain" description="Flagellar hook-length control protein-like C-terminal" evidence="2">
    <location>
        <begin position="442"/>
        <end position="510"/>
    </location>
</feature>
<protein>
    <recommendedName>
        <fullName evidence="2">Flagellar hook-length control protein-like C-terminal domain-containing protein</fullName>
    </recommendedName>
</protein>
<comment type="caution">
    <text evidence="3">The sequence shown here is derived from an EMBL/GenBank/DDBJ whole genome shotgun (WGS) entry which is preliminary data.</text>
</comment>
<evidence type="ECO:0000313" key="3">
    <source>
        <dbReference type="EMBL" id="MBB4083665.1"/>
    </source>
</evidence>
<name>A0A7W6JEH7_9CAUL</name>
<dbReference type="AlphaFoldDB" id="A0A7W6JEH7"/>
<dbReference type="Proteomes" id="UP000529946">
    <property type="component" value="Unassembled WGS sequence"/>
</dbReference>
<gene>
    <name evidence="3" type="ORF">GGR12_002531</name>
</gene>
<dbReference type="InterPro" id="IPR038610">
    <property type="entry name" value="FliK-like_C_sf"/>
</dbReference>
<keyword evidence="4" id="KW-1185">Reference proteome</keyword>
<feature type="compositionally biased region" description="Basic and acidic residues" evidence="1">
    <location>
        <begin position="226"/>
        <end position="235"/>
    </location>
</feature>
<evidence type="ECO:0000313" key="4">
    <source>
        <dbReference type="Proteomes" id="UP000529946"/>
    </source>
</evidence>
<reference evidence="3 4" key="1">
    <citation type="submission" date="2020-08" db="EMBL/GenBank/DDBJ databases">
        <title>Genomic Encyclopedia of Type Strains, Phase IV (KMG-IV): sequencing the most valuable type-strain genomes for metagenomic binning, comparative biology and taxonomic classification.</title>
        <authorList>
            <person name="Goeker M."/>
        </authorList>
    </citation>
    <scope>NUCLEOTIDE SEQUENCE [LARGE SCALE GENOMIC DNA]</scope>
    <source>
        <strain evidence="3 4">DSM 23960</strain>
    </source>
</reference>
<dbReference type="RefSeq" id="WP_246328866.1">
    <property type="nucleotide sequence ID" value="NZ_BAAAER010000007.1"/>
</dbReference>
<feature type="region of interest" description="Disordered" evidence="1">
    <location>
        <begin position="147"/>
        <end position="279"/>
    </location>
</feature>
<dbReference type="InterPro" id="IPR021136">
    <property type="entry name" value="Flagellar_hook_control-like_C"/>
</dbReference>
<dbReference type="Gene3D" id="3.30.750.140">
    <property type="match status" value="1"/>
</dbReference>
<dbReference type="EMBL" id="JACIDM010000002">
    <property type="protein sequence ID" value="MBB4083665.1"/>
    <property type="molecule type" value="Genomic_DNA"/>
</dbReference>
<organism evidence="3 4">
    <name type="scientific">Brevundimonas lenta</name>
    <dbReference type="NCBI Taxonomy" id="424796"/>
    <lineage>
        <taxon>Bacteria</taxon>
        <taxon>Pseudomonadati</taxon>
        <taxon>Pseudomonadota</taxon>
        <taxon>Alphaproteobacteria</taxon>
        <taxon>Caulobacterales</taxon>
        <taxon>Caulobacteraceae</taxon>
        <taxon>Brevundimonas</taxon>
    </lineage>
</organism>
<feature type="compositionally biased region" description="Low complexity" evidence="1">
    <location>
        <begin position="269"/>
        <end position="279"/>
    </location>
</feature>
<sequence>MSAQSLLSVIAPAAPTLPTGAPAVDASGFEGMLAAMMGAEPVAEGETPAPASDKFAGTKAADAIASGFLVAPILMPAPPPVAAPIVAAPQGETLATDTIDFPFIAAPTVEQPPAAAQGDVDDATPAEDQSILADAVVATDVPIKTDASPALPTTAPVAAPAPAPAPVAKAETRPVEPAPMPAKQMSTKVGDQPATLPPAPSDQAAAEAPTPETAPAKIAAAPSDISRTDATRAEAAKQTVAALPVQAPTPQAAPAPAEKAAPPVPPQATAPVAAAATAPADDVAVAAAAVQTTEAVKAAAKSTAEEPAPEAQPAATPLPSRAGAPAPQTDRPTNASRGKAAASDDNSAKAAPADARPVSTDRPAPDASAEPVTLIRAPEPAAAAPVAAMPQDAAPTDAPPQGAAPEQASVVVEHGPIDKPTLSQLSRVAVEATAQIAAQIVRKLEGRSTTFEMALTPDELGRVDVKLDIDSDGRLTARLAFDNPLAATDLRGRAEDLRRQLEQAGFQLADNALEFAERDNSSSAFDRGHDGRNQGRAFANASRVNAEADAAPPARWISLSLSPSGVDLKV</sequence>
<proteinExistence type="predicted"/>
<feature type="compositionally biased region" description="Low complexity" evidence="1">
    <location>
        <begin position="204"/>
        <end position="222"/>
    </location>
</feature>